<name>A0A5Q2MPB5_9ACTN</name>
<evidence type="ECO:0000313" key="3">
    <source>
        <dbReference type="EMBL" id="QGG42405.1"/>
    </source>
</evidence>
<feature type="compositionally biased region" description="Basic and acidic residues" evidence="1">
    <location>
        <begin position="263"/>
        <end position="286"/>
    </location>
</feature>
<keyword evidence="2" id="KW-0472">Membrane</keyword>
<feature type="region of interest" description="Disordered" evidence="1">
    <location>
        <begin position="258"/>
        <end position="286"/>
    </location>
</feature>
<sequence length="286" mass="30383">MGPSSGLIIAFVVVVWAAYFIPLALRRYDDATKNESVETTGTLSRVVTKPSAATQAAAPAAPAASVRAPAAPKRDLDRPAARLAARRRRRTLLTLLGLTAVVAVLAVTGVLPTLAIAAPVALVAAWLVACRIQVRGELGIVREKKPRTGVATSDAAPSARTKSKTAAKVTPRLSPDEEETVIVSGLFEDIDPGRKHEMEVVDLEADALDDQIVIAVPSVSSSGEALWDPLPVTLPTYVTKPRAGRTVRTIDFSQPNTWTSGHIEGEEVELPKRADDTGEERRAVGH</sequence>
<feature type="transmembrane region" description="Helical" evidence="2">
    <location>
        <begin position="6"/>
        <end position="25"/>
    </location>
</feature>
<keyword evidence="2" id="KW-1133">Transmembrane helix</keyword>
<evidence type="ECO:0000256" key="1">
    <source>
        <dbReference type="SAM" id="MobiDB-lite"/>
    </source>
</evidence>
<evidence type="ECO:0000256" key="2">
    <source>
        <dbReference type="SAM" id="Phobius"/>
    </source>
</evidence>
<feature type="region of interest" description="Disordered" evidence="1">
    <location>
        <begin position="54"/>
        <end position="73"/>
    </location>
</feature>
<dbReference type="EMBL" id="CP045737">
    <property type="protein sequence ID" value="QGG42405.1"/>
    <property type="molecule type" value="Genomic_DNA"/>
</dbReference>
<accession>A0A5Q2MPB5</accession>
<gene>
    <name evidence="3" type="ORF">GEV26_14040</name>
</gene>
<feature type="compositionally biased region" description="Low complexity" evidence="1">
    <location>
        <begin position="54"/>
        <end position="71"/>
    </location>
</feature>
<dbReference type="RefSeq" id="WP_153654029.1">
    <property type="nucleotide sequence ID" value="NZ_CP045737.1"/>
</dbReference>
<keyword evidence="4" id="KW-1185">Reference proteome</keyword>
<evidence type="ECO:0000313" key="4">
    <source>
        <dbReference type="Proteomes" id="UP000392064"/>
    </source>
</evidence>
<proteinExistence type="predicted"/>
<dbReference type="AlphaFoldDB" id="A0A5Q2MPB5"/>
<dbReference type="Proteomes" id="UP000392064">
    <property type="component" value="Chromosome"/>
</dbReference>
<keyword evidence="2" id="KW-0812">Transmembrane</keyword>
<dbReference type="KEGG" id="aef:GEV26_14040"/>
<feature type="transmembrane region" description="Helical" evidence="2">
    <location>
        <begin position="92"/>
        <end position="110"/>
    </location>
</feature>
<protein>
    <submittedName>
        <fullName evidence="3">Uncharacterized protein</fullName>
    </submittedName>
</protein>
<reference evidence="3 4" key="1">
    <citation type="submission" date="2019-11" db="EMBL/GenBank/DDBJ databases">
        <authorList>
            <person name="Li J."/>
        </authorList>
    </citation>
    <scope>NUCLEOTIDE SEQUENCE [LARGE SCALE GENOMIC DNA]</scope>
    <source>
        <strain evidence="3 4">MF47</strain>
    </source>
</reference>
<organism evidence="3 4">
    <name type="scientific">Aeromicrobium yanjiei</name>
    <dbReference type="NCBI Taxonomy" id="2662028"/>
    <lineage>
        <taxon>Bacteria</taxon>
        <taxon>Bacillati</taxon>
        <taxon>Actinomycetota</taxon>
        <taxon>Actinomycetes</taxon>
        <taxon>Propionibacteriales</taxon>
        <taxon>Nocardioidaceae</taxon>
        <taxon>Aeromicrobium</taxon>
    </lineage>
</organism>